<dbReference type="Pfam" id="PF07291">
    <property type="entry name" value="MauE"/>
    <property type="match status" value="1"/>
</dbReference>
<dbReference type="InterPro" id="IPR009908">
    <property type="entry name" value="Methylamine_util_MauE"/>
</dbReference>
<name>A0ABU3CDX2_9FLAO</name>
<evidence type="ECO:0000259" key="6">
    <source>
        <dbReference type="Pfam" id="PF07291"/>
    </source>
</evidence>
<keyword evidence="4 5" id="KW-0472">Membrane</keyword>
<keyword evidence="3 5" id="KW-1133">Transmembrane helix</keyword>
<protein>
    <recommendedName>
        <fullName evidence="6">Methylamine utilisation protein MauE domain-containing protein</fullName>
    </recommendedName>
</protein>
<accession>A0ABU3CDX2</accession>
<evidence type="ECO:0000313" key="7">
    <source>
        <dbReference type="EMBL" id="MDT0644519.1"/>
    </source>
</evidence>
<gene>
    <name evidence="7" type="ORF">RM553_16890</name>
</gene>
<feature type="transmembrane region" description="Helical" evidence="5">
    <location>
        <begin position="48"/>
        <end position="68"/>
    </location>
</feature>
<comment type="subcellular location">
    <subcellularLocation>
        <location evidence="1">Membrane</location>
        <topology evidence="1">Multi-pass membrane protein</topology>
    </subcellularLocation>
</comment>
<feature type="transmembrane region" description="Helical" evidence="5">
    <location>
        <begin position="117"/>
        <end position="134"/>
    </location>
</feature>
<evidence type="ECO:0000256" key="2">
    <source>
        <dbReference type="ARBA" id="ARBA00022692"/>
    </source>
</evidence>
<feature type="domain" description="Methylamine utilisation protein MauE" evidence="6">
    <location>
        <begin position="6"/>
        <end position="133"/>
    </location>
</feature>
<dbReference type="Proteomes" id="UP001262889">
    <property type="component" value="Unassembled WGS sequence"/>
</dbReference>
<evidence type="ECO:0000256" key="5">
    <source>
        <dbReference type="SAM" id="Phobius"/>
    </source>
</evidence>
<proteinExistence type="predicted"/>
<feature type="transmembrane region" description="Helical" evidence="5">
    <location>
        <begin position="75"/>
        <end position="97"/>
    </location>
</feature>
<keyword evidence="8" id="KW-1185">Reference proteome</keyword>
<organism evidence="7 8">
    <name type="scientific">Autumnicola tepida</name>
    <dbReference type="NCBI Taxonomy" id="3075595"/>
    <lineage>
        <taxon>Bacteria</taxon>
        <taxon>Pseudomonadati</taxon>
        <taxon>Bacteroidota</taxon>
        <taxon>Flavobacteriia</taxon>
        <taxon>Flavobacteriales</taxon>
        <taxon>Flavobacteriaceae</taxon>
        <taxon>Autumnicola</taxon>
    </lineage>
</organism>
<evidence type="ECO:0000256" key="1">
    <source>
        <dbReference type="ARBA" id="ARBA00004141"/>
    </source>
</evidence>
<evidence type="ECO:0000256" key="3">
    <source>
        <dbReference type="ARBA" id="ARBA00022989"/>
    </source>
</evidence>
<evidence type="ECO:0000256" key="4">
    <source>
        <dbReference type="ARBA" id="ARBA00023136"/>
    </source>
</evidence>
<evidence type="ECO:0000313" key="8">
    <source>
        <dbReference type="Proteomes" id="UP001262889"/>
    </source>
</evidence>
<reference evidence="7 8" key="1">
    <citation type="submission" date="2023-09" db="EMBL/GenBank/DDBJ databases">
        <authorList>
            <person name="Rey-Velasco X."/>
        </authorList>
    </citation>
    <scope>NUCLEOTIDE SEQUENCE [LARGE SCALE GENOMIC DNA]</scope>
    <source>
        <strain evidence="7 8">F363</strain>
    </source>
</reference>
<dbReference type="RefSeq" id="WP_311536136.1">
    <property type="nucleotide sequence ID" value="NZ_JAVRHQ010000028.1"/>
</dbReference>
<comment type="caution">
    <text evidence="7">The sequence shown here is derived from an EMBL/GenBank/DDBJ whole genome shotgun (WGS) entry which is preliminary data.</text>
</comment>
<dbReference type="EMBL" id="JAVRHQ010000028">
    <property type="protein sequence ID" value="MDT0644519.1"/>
    <property type="molecule type" value="Genomic_DNA"/>
</dbReference>
<sequence>MPLKVYIEEFIRYTFILLFYYAAVTKLLEHPKFYNDLLNSPVFEYKRIAGLMSWFIPILELTIAGCLISTVYRWLGMYLAFGSMVLFTVYISGILLFSENIPCSCGGIISNFTWQEHLIFNMCFLLLGLLGVYLQQKRYTSKYT</sequence>
<keyword evidence="2 5" id="KW-0812">Transmembrane</keyword>
<feature type="transmembrane region" description="Helical" evidence="5">
    <location>
        <begin position="10"/>
        <end position="28"/>
    </location>
</feature>